<comment type="caution">
    <text evidence="3">The sequence shown here is derived from an EMBL/GenBank/DDBJ whole genome shotgun (WGS) entry which is preliminary data.</text>
</comment>
<dbReference type="SUPFAM" id="SSF82171">
    <property type="entry name" value="DPP6 N-terminal domain-like"/>
    <property type="match status" value="1"/>
</dbReference>
<dbReference type="EMBL" id="SADD01000003">
    <property type="protein sequence ID" value="RVU45830.1"/>
    <property type="molecule type" value="Genomic_DNA"/>
</dbReference>
<proteinExistence type="predicted"/>
<evidence type="ECO:0000313" key="3">
    <source>
        <dbReference type="EMBL" id="RVU45830.1"/>
    </source>
</evidence>
<dbReference type="Gene3D" id="2.120.10.30">
    <property type="entry name" value="TolB, C-terminal domain"/>
    <property type="match status" value="1"/>
</dbReference>
<keyword evidence="4" id="KW-1185">Reference proteome</keyword>
<gene>
    <name evidence="3" type="ORF">EA187_08715</name>
</gene>
<organism evidence="3 4">
    <name type="scientific">Lujinxingia sediminis</name>
    <dbReference type="NCBI Taxonomy" id="2480984"/>
    <lineage>
        <taxon>Bacteria</taxon>
        <taxon>Deltaproteobacteria</taxon>
        <taxon>Bradymonadales</taxon>
        <taxon>Lujinxingiaceae</taxon>
        <taxon>Lujinxingia</taxon>
    </lineage>
</organism>
<protein>
    <submittedName>
        <fullName evidence="3">Uncharacterized protein</fullName>
    </submittedName>
</protein>
<feature type="compositionally biased region" description="Low complexity" evidence="1">
    <location>
        <begin position="49"/>
        <end position="62"/>
    </location>
</feature>
<evidence type="ECO:0000256" key="2">
    <source>
        <dbReference type="SAM" id="SignalP"/>
    </source>
</evidence>
<evidence type="ECO:0000313" key="4">
    <source>
        <dbReference type="Proteomes" id="UP000282926"/>
    </source>
</evidence>
<feature type="signal peptide" evidence="2">
    <location>
        <begin position="1"/>
        <end position="17"/>
    </location>
</feature>
<accession>A0ABY0CUH9</accession>
<dbReference type="Proteomes" id="UP000282926">
    <property type="component" value="Unassembled WGS sequence"/>
</dbReference>
<feature type="chain" id="PRO_5045974008" evidence="2">
    <location>
        <begin position="18"/>
        <end position="525"/>
    </location>
</feature>
<keyword evidence="2" id="KW-0732">Signal</keyword>
<dbReference type="PROSITE" id="PS51257">
    <property type="entry name" value="PROKAR_LIPOPROTEIN"/>
    <property type="match status" value="1"/>
</dbReference>
<sequence>MSVRCRVLLLTASLAIAGCSEPAGDNVVSDTGVEGDASVDAGDSGTGDSGTDADTGDSGTDADSGDNGGGNDSILPCAETTCLHYSLGGDQGLEELYYVDLANPGQAIRIDDASKTEPIMERTNAFTSDATAMVYAREEGESNVLYRVDLDTLQNERVIDANFPGGQIFTTEGSERLRISVRRTRTSSTPNSFLPVSPVSYEPLAPDMEGIGYSDGTIVTADGQTSVVEVYEDGVKSLYKRAFDGSTALEQLTLDGELYRWSLDRQGRRIALIVEKNGVRTLEVGSLDTWTERETLTFDSGIGGLESFVWGPGGDDLVFITYEPATSTAYINWRDIETDEVIAHNFSLGQGSAGCFSQFSNALHGLGTITMHEPHHRDVLLCYKSLTIYDRETYLIHRDNPTTGHKIADQIAGRYYGEPDGFVALQSDSIYFTGNHPSTDQKAIFRTDLETPAMAEVALTLPGSELLLDSAVSPNGEWLTMTTTTGSGADRVTDLYVVRFDALDSPIALVTDYRGEISMKFVEVF</sequence>
<name>A0ABY0CUH9_9DELT</name>
<dbReference type="InterPro" id="IPR011042">
    <property type="entry name" value="6-blade_b-propeller_TolB-like"/>
</dbReference>
<evidence type="ECO:0000256" key="1">
    <source>
        <dbReference type="SAM" id="MobiDB-lite"/>
    </source>
</evidence>
<feature type="region of interest" description="Disordered" evidence="1">
    <location>
        <begin position="25"/>
        <end position="71"/>
    </location>
</feature>
<reference evidence="3 4" key="1">
    <citation type="submission" date="2019-01" db="EMBL/GenBank/DDBJ databases">
        <title>Lujinxingia litoralis gen. nov., sp. nov. and Lujinxingia sediminis gen. nov., sp. nov., new members in the order Bradymonadales, isolated from coastal sediment.</title>
        <authorList>
            <person name="Li C.-M."/>
        </authorList>
    </citation>
    <scope>NUCLEOTIDE SEQUENCE [LARGE SCALE GENOMIC DNA]</scope>
    <source>
        <strain evidence="3 4">SEH01</strain>
    </source>
</reference>
<dbReference type="RefSeq" id="WP_127779996.1">
    <property type="nucleotide sequence ID" value="NZ_SADD01000003.1"/>
</dbReference>